<feature type="compositionally biased region" description="Basic and acidic residues" evidence="2">
    <location>
        <begin position="79"/>
        <end position="92"/>
    </location>
</feature>
<reference evidence="4 5" key="1">
    <citation type="journal article" date="2012" name="J. Bacteriol.">
        <title>Draft Genome Sequence of the Purple Photosynthetic Bacterium Phaeospirillum molischianum DSM120, a Particularly Versatile Bacterium.</title>
        <authorList>
            <person name="Duquesne K."/>
            <person name="Prima V."/>
            <person name="Ji B."/>
            <person name="Rouy Z."/>
            <person name="Medigue C."/>
            <person name="Talla E."/>
            <person name="Sturgis J.N."/>
        </authorList>
    </citation>
    <scope>NUCLEOTIDE SEQUENCE [LARGE SCALE GENOMIC DNA]</scope>
    <source>
        <strain evidence="5">DSM120</strain>
    </source>
</reference>
<dbReference type="SUPFAM" id="SSF56563">
    <property type="entry name" value="Major capsid protein gp5"/>
    <property type="match status" value="1"/>
</dbReference>
<feature type="domain" description="Phage capsid-like C-terminal" evidence="3">
    <location>
        <begin position="133"/>
        <end position="395"/>
    </location>
</feature>
<evidence type="ECO:0000259" key="3">
    <source>
        <dbReference type="Pfam" id="PF05065"/>
    </source>
</evidence>
<dbReference type="EMBL" id="CAHP01000044">
    <property type="protein sequence ID" value="CCG42856.1"/>
    <property type="molecule type" value="Genomic_DNA"/>
</dbReference>
<dbReference type="RefSeq" id="WP_002730689.1">
    <property type="nucleotide sequence ID" value="NZ_CAHP01000044.1"/>
</dbReference>
<comment type="caution">
    <text evidence="4">The sequence shown here is derived from an EMBL/GenBank/DDBJ whole genome shotgun (WGS) entry which is preliminary data.</text>
</comment>
<dbReference type="STRING" id="1150626.PHAMO_490019"/>
<evidence type="ECO:0000256" key="2">
    <source>
        <dbReference type="SAM" id="MobiDB-lite"/>
    </source>
</evidence>
<sequence length="399" mass="42828">MKETATTPHCWQASRFGELRSSLERTEQAISRQTMIDEADRRMQGQPVSGTGDDRFDTECRSYSLLGAIASQVPGLNRDGGREREISQELARRSGRPPQGILVPNVVFEQRVNTTTAPAGGPGSNLIATDHLGGQYIDRLRHALRVGQLGATVLNGLVGNVEIPRLKSSASTGWVAENTALPESDQEHDKVTLSPKHCGTITELSRNTLLQTSPDLETLVRNDFAAILAEAIDRAAVAGTGTDNQPLGILADATVSDVSFNTGAQGLYLTFADMVGEIEDANVAGTMAFLTNTKVKKLAAKLMDANARPLGLDTVFQNQPRAFSNVVPSTLGAGNALSAAIYANWSDLLIGYWSAFDLLVNPFESTAYKKGNVSIRAMLTMDLAKRHPESFAVCKDIAA</sequence>
<dbReference type="Gene3D" id="3.30.2400.10">
    <property type="entry name" value="Major capsid protein gp5"/>
    <property type="match status" value="1"/>
</dbReference>
<dbReference type="InterPro" id="IPR054612">
    <property type="entry name" value="Phage_capsid-like_C"/>
</dbReference>
<keyword evidence="5" id="KW-1185">Reference proteome</keyword>
<gene>
    <name evidence="4" type="ORF">PHAMO_490019</name>
</gene>
<protein>
    <submittedName>
        <fullName evidence="4">Putative Major capsid protein HK97</fullName>
    </submittedName>
</protein>
<organism evidence="4 5">
    <name type="scientific">Magnetospirillum molischianum DSM 120</name>
    <dbReference type="NCBI Taxonomy" id="1150626"/>
    <lineage>
        <taxon>Bacteria</taxon>
        <taxon>Pseudomonadati</taxon>
        <taxon>Pseudomonadota</taxon>
        <taxon>Alphaproteobacteria</taxon>
        <taxon>Rhodospirillales</taxon>
        <taxon>Rhodospirillaceae</taxon>
        <taxon>Magnetospirillum</taxon>
    </lineage>
</organism>
<feature type="region of interest" description="Disordered" evidence="2">
    <location>
        <begin position="76"/>
        <end position="98"/>
    </location>
</feature>
<dbReference type="NCBIfam" id="TIGR01554">
    <property type="entry name" value="major_cap_HK97"/>
    <property type="match status" value="1"/>
</dbReference>
<comment type="subcellular location">
    <subcellularLocation>
        <location evidence="1">Virion</location>
    </subcellularLocation>
</comment>
<dbReference type="Pfam" id="PF05065">
    <property type="entry name" value="Phage_capsid"/>
    <property type="match status" value="1"/>
</dbReference>
<proteinExistence type="predicted"/>
<evidence type="ECO:0000313" key="4">
    <source>
        <dbReference type="EMBL" id="CCG42856.1"/>
    </source>
</evidence>
<dbReference type="Proteomes" id="UP000004169">
    <property type="component" value="Unassembled WGS sequence"/>
</dbReference>
<dbReference type="AlphaFoldDB" id="H8FWW8"/>
<dbReference type="eggNOG" id="COG4653">
    <property type="taxonomic scope" value="Bacteria"/>
</dbReference>
<dbReference type="InterPro" id="IPR024455">
    <property type="entry name" value="Phage_capsid"/>
</dbReference>
<name>H8FWW8_MAGML</name>
<evidence type="ECO:0000313" key="5">
    <source>
        <dbReference type="Proteomes" id="UP000004169"/>
    </source>
</evidence>
<evidence type="ECO:0000256" key="1">
    <source>
        <dbReference type="ARBA" id="ARBA00004328"/>
    </source>
</evidence>
<accession>H8FWW8</accession>